<name>A0A857JKA0_9ALTE</name>
<keyword evidence="2" id="KW-1185">Reference proteome</keyword>
<evidence type="ECO:0000313" key="2">
    <source>
        <dbReference type="Proteomes" id="UP000464524"/>
    </source>
</evidence>
<organism evidence="1 2">
    <name type="scientific">Paraglaciecola mesophila</name>
    <dbReference type="NCBI Taxonomy" id="197222"/>
    <lineage>
        <taxon>Bacteria</taxon>
        <taxon>Pseudomonadati</taxon>
        <taxon>Pseudomonadota</taxon>
        <taxon>Gammaproteobacteria</taxon>
        <taxon>Alteromonadales</taxon>
        <taxon>Alteromonadaceae</taxon>
        <taxon>Paraglaciecola</taxon>
    </lineage>
</organism>
<dbReference type="KEGG" id="pmes:FX988_01794"/>
<dbReference type="AlphaFoldDB" id="A0A857JKA0"/>
<protein>
    <submittedName>
        <fullName evidence="1">Uncharacterized protein</fullName>
    </submittedName>
</protein>
<sequence length="167" mass="18254">MNLNSTIKQVIFSGFLLLITNTSRAHTLNETSAQVILRDGQVELKIITDIPHLVSTLQSDQAWLLGDTDQVMPTNLNASQQSAFIENVLQQQVHLLINAKAISFESVNIVGAKYSTNADISLQTKHAITDVKEVAISFPKSLGNVHVSVVKPRYRLLAAGETAHVVL</sequence>
<dbReference type="Proteomes" id="UP000464524">
    <property type="component" value="Chromosome"/>
</dbReference>
<reference evidence="1 2" key="1">
    <citation type="submission" date="2019-12" db="EMBL/GenBank/DDBJ databases">
        <title>Genome sequencing and assembly of endphytes of Porphyra tenera.</title>
        <authorList>
            <person name="Park J.M."/>
            <person name="Shin R."/>
            <person name="Jo S.H."/>
        </authorList>
    </citation>
    <scope>NUCLEOTIDE SEQUENCE [LARGE SCALE GENOMIC DNA]</scope>
    <source>
        <strain evidence="1 2">GPM4</strain>
    </source>
</reference>
<evidence type="ECO:0000313" key="1">
    <source>
        <dbReference type="EMBL" id="QHJ11560.1"/>
    </source>
</evidence>
<proteinExistence type="predicted"/>
<dbReference type="RefSeq" id="WP_254700764.1">
    <property type="nucleotide sequence ID" value="NZ_CP047656.1"/>
</dbReference>
<dbReference type="EMBL" id="CP047656">
    <property type="protein sequence ID" value="QHJ11560.1"/>
    <property type="molecule type" value="Genomic_DNA"/>
</dbReference>
<gene>
    <name evidence="1" type="ORF">FX988_01794</name>
</gene>
<accession>A0A857JKA0</accession>